<reference evidence="1 2" key="1">
    <citation type="submission" date="2021-06" db="EMBL/GenBank/DDBJ databases">
        <authorList>
            <person name="Kallberg Y."/>
            <person name="Tangrot J."/>
            <person name="Rosling A."/>
        </authorList>
    </citation>
    <scope>NUCLEOTIDE SEQUENCE [LARGE SCALE GENOMIC DNA]</scope>
    <source>
        <strain evidence="1 2">120-4 pot B 10/14</strain>
    </source>
</reference>
<dbReference type="Proteomes" id="UP000789901">
    <property type="component" value="Unassembled WGS sequence"/>
</dbReference>
<dbReference type="EMBL" id="CAJVQB010007515">
    <property type="protein sequence ID" value="CAG8704779.1"/>
    <property type="molecule type" value="Genomic_DNA"/>
</dbReference>
<evidence type="ECO:0000313" key="2">
    <source>
        <dbReference type="Proteomes" id="UP000789901"/>
    </source>
</evidence>
<proteinExistence type="predicted"/>
<organism evidence="1 2">
    <name type="scientific">Gigaspora margarita</name>
    <dbReference type="NCBI Taxonomy" id="4874"/>
    <lineage>
        <taxon>Eukaryota</taxon>
        <taxon>Fungi</taxon>
        <taxon>Fungi incertae sedis</taxon>
        <taxon>Mucoromycota</taxon>
        <taxon>Glomeromycotina</taxon>
        <taxon>Glomeromycetes</taxon>
        <taxon>Diversisporales</taxon>
        <taxon>Gigasporaceae</taxon>
        <taxon>Gigaspora</taxon>
    </lineage>
</organism>
<evidence type="ECO:0000313" key="1">
    <source>
        <dbReference type="EMBL" id="CAG8704779.1"/>
    </source>
</evidence>
<protein>
    <submittedName>
        <fullName evidence="1">34951_t:CDS:1</fullName>
    </submittedName>
</protein>
<name>A0ABN7UZB9_GIGMA</name>
<keyword evidence="2" id="KW-1185">Reference proteome</keyword>
<accession>A0ABN7UZB9</accession>
<gene>
    <name evidence="1" type="ORF">GMARGA_LOCUS12361</name>
</gene>
<sequence>MSYFALKRTWASVTAVTATTNCSDGGNDITTDRSVAHKGISLKIPDDTTMYCLAFDVIGGPQETKWRGPYDNTEDICWHLHGNLFSWELNPC</sequence>
<comment type="caution">
    <text evidence="1">The sequence shown here is derived from an EMBL/GenBank/DDBJ whole genome shotgun (WGS) entry which is preliminary data.</text>
</comment>